<dbReference type="Proteomes" id="UP000001357">
    <property type="component" value="Unassembled WGS sequence"/>
</dbReference>
<protein>
    <submittedName>
        <fullName evidence="1">Uncharacterized protein</fullName>
    </submittedName>
</protein>
<dbReference type="AlphaFoldDB" id="A9VED2"/>
<dbReference type="RefSeq" id="XP_001751079.1">
    <property type="nucleotide sequence ID" value="XM_001751027.1"/>
</dbReference>
<accession>A9VED2</accession>
<dbReference type="OMA" id="MSEPASH"/>
<name>A9VED2_MONBE</name>
<dbReference type="InParanoid" id="A9VED2"/>
<proteinExistence type="predicted"/>
<dbReference type="EMBL" id="CH991620">
    <property type="protein sequence ID" value="EDQ84110.1"/>
    <property type="molecule type" value="Genomic_DNA"/>
</dbReference>
<keyword evidence="2" id="KW-1185">Reference proteome</keyword>
<sequence>MVLLFKDFVPRRQHTSQRVTDARGVYQHAYMTESWASVMARVNEFMRRHALEVVNVETLLLTNPEQAHLTEFPTGSKHTTVQAVRVWYNATAEELLSERYTHQFDSESQKGVPLTAEL</sequence>
<evidence type="ECO:0000313" key="2">
    <source>
        <dbReference type="Proteomes" id="UP000001357"/>
    </source>
</evidence>
<reference evidence="1 2" key="1">
    <citation type="journal article" date="2008" name="Nature">
        <title>The genome of the choanoflagellate Monosiga brevicollis and the origin of metazoans.</title>
        <authorList>
            <consortium name="JGI Sequencing"/>
            <person name="King N."/>
            <person name="Westbrook M.J."/>
            <person name="Young S.L."/>
            <person name="Kuo A."/>
            <person name="Abedin M."/>
            <person name="Chapman J."/>
            <person name="Fairclough S."/>
            <person name="Hellsten U."/>
            <person name="Isogai Y."/>
            <person name="Letunic I."/>
            <person name="Marr M."/>
            <person name="Pincus D."/>
            <person name="Putnam N."/>
            <person name="Rokas A."/>
            <person name="Wright K.J."/>
            <person name="Zuzow R."/>
            <person name="Dirks W."/>
            <person name="Good M."/>
            <person name="Goodstein D."/>
            <person name="Lemons D."/>
            <person name="Li W."/>
            <person name="Lyons J.B."/>
            <person name="Morris A."/>
            <person name="Nichols S."/>
            <person name="Richter D.J."/>
            <person name="Salamov A."/>
            <person name="Bork P."/>
            <person name="Lim W.A."/>
            <person name="Manning G."/>
            <person name="Miller W.T."/>
            <person name="McGinnis W."/>
            <person name="Shapiro H."/>
            <person name="Tjian R."/>
            <person name="Grigoriev I.V."/>
            <person name="Rokhsar D."/>
        </authorList>
    </citation>
    <scope>NUCLEOTIDE SEQUENCE [LARGE SCALE GENOMIC DNA]</scope>
    <source>
        <strain evidence="2">MX1 / ATCC 50154</strain>
    </source>
</reference>
<organism evidence="1 2">
    <name type="scientific">Monosiga brevicollis</name>
    <name type="common">Choanoflagellate</name>
    <dbReference type="NCBI Taxonomy" id="81824"/>
    <lineage>
        <taxon>Eukaryota</taxon>
        <taxon>Choanoflagellata</taxon>
        <taxon>Craspedida</taxon>
        <taxon>Salpingoecidae</taxon>
        <taxon>Monosiga</taxon>
    </lineage>
</organism>
<evidence type="ECO:0000313" key="1">
    <source>
        <dbReference type="EMBL" id="EDQ84110.1"/>
    </source>
</evidence>
<dbReference type="GeneID" id="5896340"/>
<gene>
    <name evidence="1" type="ORF">MONBRDRAFT_13127</name>
</gene>
<dbReference type="KEGG" id="mbr:MONBRDRAFT_13127"/>